<dbReference type="GO" id="GO:0004725">
    <property type="term" value="F:protein tyrosine phosphatase activity"/>
    <property type="evidence" value="ECO:0007669"/>
    <property type="project" value="UniProtKB-EC"/>
</dbReference>
<dbReference type="Pfam" id="PF01451">
    <property type="entry name" value="LMWPc"/>
    <property type="match status" value="1"/>
</dbReference>
<dbReference type="InterPro" id="IPR023485">
    <property type="entry name" value="Ptyr_pPase"/>
</dbReference>
<evidence type="ECO:0000256" key="2">
    <source>
        <dbReference type="ARBA" id="ARBA00022801"/>
    </source>
</evidence>
<dbReference type="PANTHER" id="PTHR11717:SF31">
    <property type="entry name" value="LOW MOLECULAR WEIGHT PROTEIN-TYROSINE-PHOSPHATASE ETP-RELATED"/>
    <property type="match status" value="1"/>
</dbReference>
<dbReference type="GO" id="GO:0003725">
    <property type="term" value="F:double-stranded RNA binding"/>
    <property type="evidence" value="ECO:0007669"/>
    <property type="project" value="InterPro"/>
</dbReference>
<evidence type="ECO:0000313" key="5">
    <source>
        <dbReference type="EMBL" id="VAX36916.1"/>
    </source>
</evidence>
<protein>
    <submittedName>
        <fullName evidence="5">Low molecular weight protein tyrosine phosphatase</fullName>
        <ecNumber evidence="5">3.1.3.48</ecNumber>
    </submittedName>
</protein>
<gene>
    <name evidence="5" type="ORF">MNBD_PLANCTO02-960</name>
</gene>
<dbReference type="InterPro" id="IPR036196">
    <property type="entry name" value="Ptyr_pPase_sf"/>
</dbReference>
<proteinExistence type="inferred from homology"/>
<evidence type="ECO:0000259" key="4">
    <source>
        <dbReference type="PROSITE" id="PS51163"/>
    </source>
</evidence>
<dbReference type="Pfam" id="PF01300">
    <property type="entry name" value="Sua5_yciO_yrdC"/>
    <property type="match status" value="1"/>
</dbReference>
<dbReference type="Gene3D" id="3.40.50.2300">
    <property type="match status" value="1"/>
</dbReference>
<evidence type="ECO:0000256" key="1">
    <source>
        <dbReference type="ARBA" id="ARBA00011063"/>
    </source>
</evidence>
<dbReference type="PROSITE" id="PS51163">
    <property type="entry name" value="YRDC"/>
    <property type="match status" value="1"/>
</dbReference>
<dbReference type="InterPro" id="IPR017867">
    <property type="entry name" value="Tyr_phospatase_low_mol_wt"/>
</dbReference>
<name>A0A3B1D1Z4_9ZZZZ</name>
<organism evidence="5">
    <name type="scientific">hydrothermal vent metagenome</name>
    <dbReference type="NCBI Taxonomy" id="652676"/>
    <lineage>
        <taxon>unclassified sequences</taxon>
        <taxon>metagenomes</taxon>
        <taxon>ecological metagenomes</taxon>
    </lineage>
</organism>
<sequence length="377" mass="41924">MPNIVDICKTDDPRDVVHLAVQLLAQGELVILPTGTSYVVAANALSEQAIEQFAYQAKRSTFQEQFFFILALRCGAEAFDYFPNLSPLGCRLIQKKLPDALTVGLDQQTTGGVFSQLPLNTRGILTRDNKIWIRFPTHQVVSLVAAFLPAPLVLMQPTELFENQFTHFDELISCLEKWDGLAIVDSSQQNFEATTKVRVDEERWEILSNGSVDNEKLQRMTSENYLFVCTGNTCRSPMAEGLFRQQLAHMLKCNPEELPDKGFNIASAGLAAMYGSPASPESVQIVHSHDGELKEHRSQPLTDQLINEFDWIFTMTAHHRNTILAACPEAASRVHLLAANEGDISDPIGGGMSAYKQCEEEILTGIDQILKGITERL</sequence>
<dbReference type="PANTHER" id="PTHR11717">
    <property type="entry name" value="LOW MOLECULAR WEIGHT PROTEIN TYROSINE PHOSPHATASE"/>
    <property type="match status" value="1"/>
</dbReference>
<dbReference type="Gene3D" id="3.90.870.10">
    <property type="entry name" value="DHBP synthase"/>
    <property type="match status" value="1"/>
</dbReference>
<dbReference type="SUPFAM" id="SSF52788">
    <property type="entry name" value="Phosphotyrosine protein phosphatases I"/>
    <property type="match status" value="1"/>
</dbReference>
<evidence type="ECO:0000256" key="3">
    <source>
        <dbReference type="ARBA" id="ARBA00022912"/>
    </source>
</evidence>
<dbReference type="InterPro" id="IPR050438">
    <property type="entry name" value="LMW_PTPase"/>
</dbReference>
<comment type="similarity">
    <text evidence="1">Belongs to the low molecular weight phosphotyrosine protein phosphatase family.</text>
</comment>
<keyword evidence="2 5" id="KW-0378">Hydrolase</keyword>
<dbReference type="InterPro" id="IPR006070">
    <property type="entry name" value="Sua5-like_dom"/>
</dbReference>
<dbReference type="EMBL" id="UOGL01000087">
    <property type="protein sequence ID" value="VAX36916.1"/>
    <property type="molecule type" value="Genomic_DNA"/>
</dbReference>
<dbReference type="SUPFAM" id="SSF55821">
    <property type="entry name" value="YrdC/RibB"/>
    <property type="match status" value="1"/>
</dbReference>
<dbReference type="SMART" id="SM00226">
    <property type="entry name" value="LMWPc"/>
    <property type="match status" value="1"/>
</dbReference>
<keyword evidence="3" id="KW-0904">Protein phosphatase</keyword>
<feature type="domain" description="YrdC-like" evidence="4">
    <location>
        <begin position="14"/>
        <end position="212"/>
    </location>
</feature>
<dbReference type="EC" id="3.1.3.48" evidence="5"/>
<dbReference type="PRINTS" id="PR00719">
    <property type="entry name" value="LMWPTPASE"/>
</dbReference>
<dbReference type="CDD" id="cd16344">
    <property type="entry name" value="LMWPAP"/>
    <property type="match status" value="1"/>
</dbReference>
<dbReference type="AlphaFoldDB" id="A0A3B1D1Z4"/>
<reference evidence="5" key="1">
    <citation type="submission" date="2018-06" db="EMBL/GenBank/DDBJ databases">
        <authorList>
            <person name="Zhirakovskaya E."/>
        </authorList>
    </citation>
    <scope>NUCLEOTIDE SEQUENCE</scope>
</reference>
<accession>A0A3B1D1Z4</accession>
<dbReference type="InterPro" id="IPR017945">
    <property type="entry name" value="DHBP_synth_RibB-like_a/b_dom"/>
</dbReference>